<protein>
    <submittedName>
        <fullName evidence="1">Uncharacterized protein</fullName>
    </submittedName>
</protein>
<organism evidence="1 2">
    <name type="scientific">Cirrhinus molitorella</name>
    <name type="common">mud carp</name>
    <dbReference type="NCBI Taxonomy" id="172907"/>
    <lineage>
        <taxon>Eukaryota</taxon>
        <taxon>Metazoa</taxon>
        <taxon>Chordata</taxon>
        <taxon>Craniata</taxon>
        <taxon>Vertebrata</taxon>
        <taxon>Euteleostomi</taxon>
        <taxon>Actinopterygii</taxon>
        <taxon>Neopterygii</taxon>
        <taxon>Teleostei</taxon>
        <taxon>Ostariophysi</taxon>
        <taxon>Cypriniformes</taxon>
        <taxon>Cyprinidae</taxon>
        <taxon>Labeoninae</taxon>
        <taxon>Labeonini</taxon>
        <taxon>Cirrhinus</taxon>
    </lineage>
</organism>
<reference evidence="1 2" key="1">
    <citation type="submission" date="2023-09" db="EMBL/GenBank/DDBJ databases">
        <authorList>
            <person name="Wang M."/>
        </authorList>
    </citation>
    <scope>NUCLEOTIDE SEQUENCE [LARGE SCALE GENOMIC DNA]</scope>
    <source>
        <strain evidence="1">GT-2023</strain>
        <tissue evidence="1">Liver</tissue>
    </source>
</reference>
<proteinExistence type="predicted"/>
<name>A0ABR3N2U0_9TELE</name>
<evidence type="ECO:0000313" key="1">
    <source>
        <dbReference type="EMBL" id="KAL1271141.1"/>
    </source>
</evidence>
<comment type="caution">
    <text evidence="1">The sequence shown here is derived from an EMBL/GenBank/DDBJ whole genome shotgun (WGS) entry which is preliminary data.</text>
</comment>
<evidence type="ECO:0000313" key="2">
    <source>
        <dbReference type="Proteomes" id="UP001558613"/>
    </source>
</evidence>
<sequence length="97" mass="10847">MIVKGRKKASSISSMATVSLYSSEYKILPHDSLDILRMISCVSTPGQEKSSARAQPLISSTLSFLLLILDHNCGCRICKQRYKLIIVTVIRLEYTLL</sequence>
<dbReference type="EMBL" id="JAYMGO010000007">
    <property type="protein sequence ID" value="KAL1271141.1"/>
    <property type="molecule type" value="Genomic_DNA"/>
</dbReference>
<dbReference type="Proteomes" id="UP001558613">
    <property type="component" value="Unassembled WGS sequence"/>
</dbReference>
<accession>A0ABR3N2U0</accession>
<gene>
    <name evidence="1" type="ORF">QQF64_030157</name>
</gene>
<keyword evidence="2" id="KW-1185">Reference proteome</keyword>